<dbReference type="Proteomes" id="UP000261620">
    <property type="component" value="Unplaced"/>
</dbReference>
<evidence type="ECO:0000256" key="7">
    <source>
        <dbReference type="ARBA" id="ARBA00023180"/>
    </source>
</evidence>
<dbReference type="AlphaFoldDB" id="A0A3Q3XMX9"/>
<evidence type="ECO:0000256" key="4">
    <source>
        <dbReference type="ARBA" id="ARBA00022530"/>
    </source>
</evidence>
<keyword evidence="3" id="KW-0964">Secreted</keyword>
<dbReference type="PANTHER" id="PTHR16485">
    <property type="entry name" value="MICROFIBRILLAR-ASSOCIATED PROTEIN 2"/>
    <property type="match status" value="1"/>
</dbReference>
<proteinExistence type="inferred from homology"/>
<keyword evidence="5" id="KW-0732">Signal</keyword>
<evidence type="ECO:0000256" key="3">
    <source>
        <dbReference type="ARBA" id="ARBA00022525"/>
    </source>
</evidence>
<evidence type="ECO:0000256" key="1">
    <source>
        <dbReference type="ARBA" id="ARBA00004498"/>
    </source>
</evidence>
<dbReference type="STRING" id="94237.ENSMMOP00000028829"/>
<keyword evidence="6" id="KW-1015">Disulfide bond</keyword>
<dbReference type="Ensembl" id="ENSMMOT00000029316.1">
    <property type="protein sequence ID" value="ENSMMOP00000028829.1"/>
    <property type="gene ID" value="ENSMMOG00000021751.1"/>
</dbReference>
<protein>
    <submittedName>
        <fullName evidence="8">Uncharacterized protein</fullName>
    </submittedName>
</protein>
<keyword evidence="7" id="KW-0325">Glycoprotein</keyword>
<evidence type="ECO:0000256" key="2">
    <source>
        <dbReference type="ARBA" id="ARBA00005317"/>
    </source>
</evidence>
<evidence type="ECO:0000256" key="6">
    <source>
        <dbReference type="ARBA" id="ARBA00023157"/>
    </source>
</evidence>
<name>A0A3Q3XMX9_MOLML</name>
<keyword evidence="9" id="KW-1185">Reference proteome</keyword>
<comment type="subcellular location">
    <subcellularLocation>
        <location evidence="1">Secreted</location>
        <location evidence="1">Extracellular space</location>
        <location evidence="1">Extracellular matrix</location>
    </subcellularLocation>
</comment>
<comment type="similarity">
    <text evidence="2">Belongs to the MFAP family.</text>
</comment>
<accession>A0A3Q3XMX9</accession>
<dbReference type="PANTHER" id="PTHR16485:SF3">
    <property type="entry name" value="MICROFIBRILLAR-ASSOCIATED PROTEIN 2"/>
    <property type="match status" value="1"/>
</dbReference>
<keyword evidence="4" id="KW-0272">Extracellular matrix</keyword>
<evidence type="ECO:0000313" key="9">
    <source>
        <dbReference type="Proteomes" id="UP000261620"/>
    </source>
</evidence>
<evidence type="ECO:0000256" key="5">
    <source>
        <dbReference type="ARBA" id="ARBA00022729"/>
    </source>
</evidence>
<dbReference type="GO" id="GO:0001527">
    <property type="term" value="C:microfibril"/>
    <property type="evidence" value="ECO:0007669"/>
    <property type="project" value="InterPro"/>
</dbReference>
<dbReference type="Pfam" id="PF05507">
    <property type="entry name" value="MAGP"/>
    <property type="match status" value="1"/>
</dbReference>
<reference evidence="8" key="1">
    <citation type="submission" date="2025-08" db="UniProtKB">
        <authorList>
            <consortium name="Ensembl"/>
        </authorList>
    </citation>
    <scope>IDENTIFICATION</scope>
</reference>
<dbReference type="InterPro" id="IPR008673">
    <property type="entry name" value="MAGP"/>
</dbReference>
<organism evidence="8 9">
    <name type="scientific">Mola mola</name>
    <name type="common">Ocean sunfish</name>
    <name type="synonym">Tetraodon mola</name>
    <dbReference type="NCBI Taxonomy" id="94237"/>
    <lineage>
        <taxon>Eukaryota</taxon>
        <taxon>Metazoa</taxon>
        <taxon>Chordata</taxon>
        <taxon>Craniata</taxon>
        <taxon>Vertebrata</taxon>
        <taxon>Euteleostomi</taxon>
        <taxon>Actinopterygii</taxon>
        <taxon>Neopterygii</taxon>
        <taxon>Teleostei</taxon>
        <taxon>Neoteleostei</taxon>
        <taxon>Acanthomorphata</taxon>
        <taxon>Eupercaria</taxon>
        <taxon>Tetraodontiformes</taxon>
        <taxon>Molidae</taxon>
        <taxon>Mola</taxon>
    </lineage>
</organism>
<sequence>MEVKEAYRCINRKVTPGLDDCRSVSLTVSWSPLSGVSIESGWAPVGLIGGLSGERFWDRPSPLRLRGWRLGLDGEETPDAGWYSVPLEEQYPCTRLYSVHKPCKQCLNSLCFYSLRRVYVINKEVCVRTVCAHEELLRGGFTSVCVCATVLKHVY</sequence>
<dbReference type="GO" id="GO:0048048">
    <property type="term" value="P:embryonic eye morphogenesis"/>
    <property type="evidence" value="ECO:0007669"/>
    <property type="project" value="TreeGrafter"/>
</dbReference>
<evidence type="ECO:0000313" key="8">
    <source>
        <dbReference type="Ensembl" id="ENSMMOP00000028829.1"/>
    </source>
</evidence>
<reference evidence="8" key="2">
    <citation type="submission" date="2025-09" db="UniProtKB">
        <authorList>
            <consortium name="Ensembl"/>
        </authorList>
    </citation>
    <scope>IDENTIFICATION</scope>
</reference>